<name>A0A0A0F4W8_9GAMM</name>
<evidence type="ECO:0000313" key="1">
    <source>
        <dbReference type="EMBL" id="KGM56407.1"/>
    </source>
</evidence>
<evidence type="ECO:0000313" key="2">
    <source>
        <dbReference type="Proteomes" id="UP000029989"/>
    </source>
</evidence>
<dbReference type="InterPro" id="IPR027471">
    <property type="entry name" value="YbeD-like_sf"/>
</dbReference>
<proteinExistence type="predicted"/>
<dbReference type="OrthoDB" id="9793424at2"/>
<comment type="caution">
    <text evidence="1">The sequence shown here is derived from an EMBL/GenBank/DDBJ whole genome shotgun (WGS) entry which is preliminary data.</text>
</comment>
<organism evidence="1 2">
    <name type="scientific">Lysobacter arseniciresistens ZS79</name>
    <dbReference type="NCBI Taxonomy" id="913325"/>
    <lineage>
        <taxon>Bacteria</taxon>
        <taxon>Pseudomonadati</taxon>
        <taxon>Pseudomonadota</taxon>
        <taxon>Gammaproteobacteria</taxon>
        <taxon>Lysobacterales</taxon>
        <taxon>Lysobacteraceae</taxon>
        <taxon>Novilysobacter</taxon>
    </lineage>
</organism>
<dbReference type="Gene3D" id="3.30.70.260">
    <property type="match status" value="1"/>
</dbReference>
<keyword evidence="2" id="KW-1185">Reference proteome</keyword>
<dbReference type="RefSeq" id="WP_036210946.1">
    <property type="nucleotide sequence ID" value="NZ_AVPT01000014.1"/>
</dbReference>
<dbReference type="AlphaFoldDB" id="A0A0A0F4W8"/>
<dbReference type="STRING" id="913325.N799_04735"/>
<dbReference type="eggNOG" id="COG2921">
    <property type="taxonomic scope" value="Bacteria"/>
</dbReference>
<dbReference type="InterPro" id="IPR007454">
    <property type="entry name" value="UPF0250_YbeD-like"/>
</dbReference>
<dbReference type="EMBL" id="AVPT01000014">
    <property type="protein sequence ID" value="KGM56407.1"/>
    <property type="molecule type" value="Genomic_DNA"/>
</dbReference>
<dbReference type="Proteomes" id="UP000029989">
    <property type="component" value="Unassembled WGS sequence"/>
</dbReference>
<protein>
    <submittedName>
        <fullName evidence="1">Uncharacterized protein</fullName>
    </submittedName>
</protein>
<gene>
    <name evidence="1" type="ORF">N799_04735</name>
</gene>
<reference evidence="1 2" key="1">
    <citation type="journal article" date="2015" name="Stand. Genomic Sci.">
        <title>Genomic information of the arsenic-resistant bacterium Lysobacter arseniciresistens type strain ZS79(T) and comparison of Lysobacter draft genomes.</title>
        <authorList>
            <person name="Liu L."/>
            <person name="Zhang S."/>
            <person name="Luo M."/>
            <person name="Wang G."/>
        </authorList>
    </citation>
    <scope>NUCLEOTIDE SEQUENCE [LARGE SCALE GENOMIC DNA]</scope>
    <source>
        <strain evidence="1 2">ZS79</strain>
    </source>
</reference>
<sequence length="92" mass="10538">MEIKSDNPEHGFQFPGEFQLSAMGAAEKDLETVLPTLLLDAGIEVVTEQVDWKHSSNGRYVSVRIVFRAESREQYERAHEVLRGHPEVKWTL</sequence>
<accession>A0A0A0F4W8</accession>
<dbReference type="Pfam" id="PF04359">
    <property type="entry name" value="DUF493"/>
    <property type="match status" value="1"/>
</dbReference>
<dbReference type="SUPFAM" id="SSF117991">
    <property type="entry name" value="YbeD/HP0495-like"/>
    <property type="match status" value="1"/>
</dbReference>
<dbReference type="NCBIfam" id="NF002066">
    <property type="entry name" value="PRK00907.1"/>
    <property type="match status" value="1"/>
</dbReference>